<evidence type="ECO:0000256" key="1">
    <source>
        <dbReference type="SAM" id="MobiDB-lite"/>
    </source>
</evidence>
<organism evidence="2">
    <name type="scientific">uncultured Sporomusa sp</name>
    <dbReference type="NCBI Taxonomy" id="307249"/>
    <lineage>
        <taxon>Bacteria</taxon>
        <taxon>Bacillati</taxon>
        <taxon>Bacillota</taxon>
        <taxon>Negativicutes</taxon>
        <taxon>Selenomonadales</taxon>
        <taxon>Sporomusaceae</taxon>
        <taxon>Sporomusa</taxon>
        <taxon>environmental samples</taxon>
    </lineage>
</organism>
<dbReference type="EMBL" id="FMJE01000005">
    <property type="protein sequence ID" value="SCM82405.1"/>
    <property type="molecule type" value="Genomic_DNA"/>
</dbReference>
<name>A0A212LXW2_9FIRM</name>
<dbReference type="RefSeq" id="WP_288185087.1">
    <property type="nucleotide sequence ID" value="NZ_LT608335.1"/>
</dbReference>
<evidence type="ECO:0000313" key="2">
    <source>
        <dbReference type="EMBL" id="SCM82405.1"/>
    </source>
</evidence>
<reference evidence="2" key="1">
    <citation type="submission" date="2016-08" db="EMBL/GenBank/DDBJ databases">
        <authorList>
            <person name="Seilhamer J.J."/>
        </authorList>
    </citation>
    <scope>NUCLEOTIDE SEQUENCE</scope>
    <source>
        <strain evidence="2">86</strain>
    </source>
</reference>
<proteinExistence type="predicted"/>
<feature type="region of interest" description="Disordered" evidence="1">
    <location>
        <begin position="1"/>
        <end position="20"/>
    </location>
</feature>
<dbReference type="AlphaFoldDB" id="A0A212LXW2"/>
<accession>A0A212LXW2</accession>
<sequence>MADEIKQLPKTPTLPPDTADGGKSLVRALWDHIIQSNETINKLIKAVKQAADYPEITPEGIGALPNTTTAEDIGALPNTTTPADIGAAAANAIPSVHFAITPAERQTIASVNPVLVNGLEITITPKSVNSKFLIMAVVNGTMTHVASSLIYRNGFPVLTHTGNTNEPGAQATTYYGNDIVTNMLQHTMNYMDAPQTIEPVTYDVRCTAGWSGTAHTLYINDRNTSDMRTPSTLTIIEFAGD</sequence>
<gene>
    <name evidence="2" type="ORF">KL86SPO_50176</name>
</gene>
<protein>
    <submittedName>
        <fullName evidence="2">Uncharacterized protein</fullName>
    </submittedName>
</protein>